<dbReference type="PROSITE" id="PS51257">
    <property type="entry name" value="PROKAR_LIPOPROTEIN"/>
    <property type="match status" value="1"/>
</dbReference>
<proteinExistence type="predicted"/>
<dbReference type="Pfam" id="PF00085">
    <property type="entry name" value="Thioredoxin"/>
    <property type="match status" value="1"/>
</dbReference>
<dbReference type="Proteomes" id="UP000551616">
    <property type="component" value="Unassembled WGS sequence"/>
</dbReference>
<comment type="caution">
    <text evidence="3">The sequence shown here is derived from an EMBL/GenBank/DDBJ whole genome shotgun (WGS) entry which is preliminary data.</text>
</comment>
<keyword evidence="1" id="KW-0472">Membrane</keyword>
<dbReference type="PANTHER" id="PTHR45663:SF11">
    <property type="entry name" value="GEO12009P1"/>
    <property type="match status" value="1"/>
</dbReference>
<dbReference type="PANTHER" id="PTHR45663">
    <property type="entry name" value="GEO12009P1"/>
    <property type="match status" value="1"/>
</dbReference>
<evidence type="ECO:0000313" key="3">
    <source>
        <dbReference type="EMBL" id="MBA2116126.1"/>
    </source>
</evidence>
<dbReference type="CDD" id="cd02947">
    <property type="entry name" value="TRX_family"/>
    <property type="match status" value="1"/>
</dbReference>
<dbReference type="GO" id="GO:0005737">
    <property type="term" value="C:cytoplasm"/>
    <property type="evidence" value="ECO:0007669"/>
    <property type="project" value="TreeGrafter"/>
</dbReference>
<dbReference type="PROSITE" id="PS51354">
    <property type="entry name" value="GLUTAREDOXIN_2"/>
    <property type="match status" value="1"/>
</dbReference>
<organism evidence="3 4">
    <name type="scientific">Bremerella alba</name>
    <dbReference type="NCBI Taxonomy" id="980252"/>
    <lineage>
        <taxon>Bacteria</taxon>
        <taxon>Pseudomonadati</taxon>
        <taxon>Planctomycetota</taxon>
        <taxon>Planctomycetia</taxon>
        <taxon>Pirellulales</taxon>
        <taxon>Pirellulaceae</taxon>
        <taxon>Bremerella</taxon>
    </lineage>
</organism>
<dbReference type="Gene3D" id="3.40.30.10">
    <property type="entry name" value="Glutaredoxin"/>
    <property type="match status" value="1"/>
</dbReference>
<dbReference type="RefSeq" id="WP_207397551.1">
    <property type="nucleotide sequence ID" value="NZ_JABRWO010000009.1"/>
</dbReference>
<dbReference type="EMBL" id="JABRWO010000009">
    <property type="protein sequence ID" value="MBA2116126.1"/>
    <property type="molecule type" value="Genomic_DNA"/>
</dbReference>
<evidence type="ECO:0000259" key="2">
    <source>
        <dbReference type="PROSITE" id="PS51352"/>
    </source>
</evidence>
<accession>A0A7V8V7I7</accession>
<dbReference type="PROSITE" id="PS51352">
    <property type="entry name" value="THIOREDOXIN_2"/>
    <property type="match status" value="1"/>
</dbReference>
<protein>
    <recommendedName>
        <fullName evidence="2">Thioredoxin domain-containing protein</fullName>
    </recommendedName>
</protein>
<dbReference type="GO" id="GO:0015035">
    <property type="term" value="F:protein-disulfide reductase activity"/>
    <property type="evidence" value="ECO:0007669"/>
    <property type="project" value="TreeGrafter"/>
</dbReference>
<feature type="domain" description="Thioredoxin" evidence="2">
    <location>
        <begin position="42"/>
        <end position="155"/>
    </location>
</feature>
<reference evidence="3 4" key="1">
    <citation type="submission" date="2020-05" db="EMBL/GenBank/DDBJ databases">
        <title>Bremerella alba sp. nov., a novel planctomycete isolated from the surface of the macroalga Fucus spiralis.</title>
        <authorList>
            <person name="Godinho O."/>
            <person name="Botelho R."/>
            <person name="Albuquerque L."/>
            <person name="Wiegand S."/>
            <person name="Da Costa M.S."/>
            <person name="Lobo-Da-Cunha A."/>
            <person name="Jogler C."/>
            <person name="Lage O.M."/>
        </authorList>
    </citation>
    <scope>NUCLEOTIDE SEQUENCE [LARGE SCALE GENOMIC DNA]</scope>
    <source>
        <strain evidence="3 4">FF15</strain>
    </source>
</reference>
<feature type="transmembrane region" description="Helical" evidence="1">
    <location>
        <begin position="12"/>
        <end position="30"/>
    </location>
</feature>
<keyword evidence="1" id="KW-1133">Transmembrane helix</keyword>
<dbReference type="InterPro" id="IPR036249">
    <property type="entry name" value="Thioredoxin-like_sf"/>
</dbReference>
<dbReference type="SUPFAM" id="SSF52833">
    <property type="entry name" value="Thioredoxin-like"/>
    <property type="match status" value="1"/>
</dbReference>
<sequence length="164" mass="18472">MKLPIPIFDHSVYQCSIGCWSMILIVVIAGCGHDIDRTSTNDDERAEVPTFVQTTDETFAHDVLGHPNPVVVIMSTRWCPECTKAKPHIRELANQLKDKVRFREVDVERNTFLAEKYDISQYPTFLILVDGQVKERVIGTDELSQLEPKLRPIVGPATSASHSP</sequence>
<evidence type="ECO:0000313" key="4">
    <source>
        <dbReference type="Proteomes" id="UP000551616"/>
    </source>
</evidence>
<dbReference type="AlphaFoldDB" id="A0A7V8V7I7"/>
<gene>
    <name evidence="3" type="ORF">HOV93_33150</name>
</gene>
<dbReference type="InterPro" id="IPR013766">
    <property type="entry name" value="Thioredoxin_domain"/>
</dbReference>
<name>A0A7V8V7I7_9BACT</name>
<keyword evidence="4" id="KW-1185">Reference proteome</keyword>
<keyword evidence="1" id="KW-0812">Transmembrane</keyword>
<evidence type="ECO:0000256" key="1">
    <source>
        <dbReference type="SAM" id="Phobius"/>
    </source>
</evidence>